<evidence type="ECO:0000313" key="1">
    <source>
        <dbReference type="EMBL" id="ADB03953.1"/>
    </source>
</evidence>
<evidence type="ECO:0000313" key="2">
    <source>
        <dbReference type="Proteomes" id="UP000029780"/>
    </source>
</evidence>
<organism evidence="1 2">
    <name type="scientific">Marseillevirus marseillevirus</name>
    <name type="common">GBM</name>
    <dbReference type="NCBI Taxonomy" id="694581"/>
    <lineage>
        <taxon>Viruses</taxon>
        <taxon>Varidnaviria</taxon>
        <taxon>Bamfordvirae</taxon>
        <taxon>Nucleocytoviricota</taxon>
        <taxon>Megaviricetes</taxon>
        <taxon>Pimascovirales</taxon>
        <taxon>Pimascovirales incertae sedis</taxon>
        <taxon>Marseilleviridae</taxon>
        <taxon>Marseillevirus</taxon>
        <taxon>Marseillevirus massiliense</taxon>
    </lineage>
</organism>
<accession>D2XAH6</accession>
<keyword evidence="2" id="KW-1185">Reference proteome</keyword>
<dbReference type="Proteomes" id="UP000029780">
    <property type="component" value="Segment"/>
</dbReference>
<organismHost>
    <name type="scientific">Acanthamoeba</name>
    <dbReference type="NCBI Taxonomy" id="5754"/>
</organismHost>
<dbReference type="RefSeq" id="YP_003406915.1">
    <property type="nucleotide sequence ID" value="NC_013756.1"/>
</dbReference>
<sequence length="182" mass="21552">MQRVSEHTSLLREHFAVLELEHDTCEQREKRKILKKEMDACRRRLEELEKETPLNRLVTRGGTRVYRVKDEDVTFFYLERMEFLCGWEETGEMFALKKSFEWRFLTEEEIQRGLAQQSIISPLWVGNPIRNEDGRLCNLLEQNKDGNYRVQIVVQNGRFMHDRLEDVVSAKSGGWSLVGTKD</sequence>
<dbReference type="GeneID" id="8746409"/>
<dbReference type="KEGG" id="vg:8746409"/>
<reference evidence="1 2" key="1">
    <citation type="journal article" date="2009" name="Proc. Natl. Acad. Sci. U.S.A.">
        <title>Giant Marseillevirus highlights the role of amoebae as a melting pot in emergence of chimeric microorganisms.</title>
        <authorList>
            <person name="Boyer M."/>
            <person name="Yutin N."/>
            <person name="Pagnier I."/>
            <person name="Barrassi L."/>
            <person name="Fournous G."/>
            <person name="Espinosa L."/>
            <person name="Robert C."/>
            <person name="Azza S."/>
            <person name="Sun S."/>
            <person name="Rossmann M.G."/>
            <person name="Suzan-Monti M."/>
            <person name="La Scola B."/>
            <person name="Koonin E.V."/>
            <person name="Raoult D."/>
        </authorList>
    </citation>
    <scope>NUCLEOTIDE SEQUENCE [LARGE SCALE GENOMIC DNA]</scope>
    <source>
        <strain evidence="1 2">T19</strain>
    </source>
</reference>
<dbReference type="OrthoDB" id="34272at10239"/>
<name>D2XAH6_GBMV</name>
<proteinExistence type="predicted"/>
<gene>
    <name evidence="1" type="ORF">MAR_ORF172</name>
</gene>
<protein>
    <submittedName>
        <fullName evidence="1">Uncharacterized protein</fullName>
    </submittedName>
</protein>
<dbReference type="EMBL" id="GU071086">
    <property type="protein sequence ID" value="ADB03953.1"/>
    <property type="molecule type" value="Genomic_DNA"/>
</dbReference>